<dbReference type="Proteomes" id="UP000289333">
    <property type="component" value="Segment"/>
</dbReference>
<evidence type="ECO:0000313" key="3">
    <source>
        <dbReference type="Proteomes" id="UP000289333"/>
    </source>
</evidence>
<name>A0A2H4T2V6_9VIRU</name>
<sequence>MSTITETVQQPGRTPQEEYLNAINFAEDTTPLQTSESEASPSKIKSMLSNIMQNVNDSKYLYPTIALAAMVIIVIIVLFQKTSVFVKFIVVAIFIIFAIFTVYKARS</sequence>
<dbReference type="KEGG" id="vg:41701414"/>
<feature type="transmembrane region" description="Helical" evidence="1">
    <location>
        <begin position="60"/>
        <end position="79"/>
    </location>
</feature>
<proteinExistence type="predicted"/>
<keyword evidence="3" id="KW-1185">Reference proteome</keyword>
<evidence type="ECO:0000313" key="2">
    <source>
        <dbReference type="EMBL" id="ATY70261.1"/>
    </source>
</evidence>
<reference evidence="2" key="1">
    <citation type="journal article" date="2021" name="Virus">
        <title>The discovery, distribution and diversity of DNA viruses associated with Drosophila melanogaster in Europe.</title>
        <authorList>
            <person name="Wallace M.A."/>
            <person name="Coffman K.A."/>
            <person name="Gilbert C."/>
            <person name="Ravindran S."/>
            <person name="Albery G.F."/>
            <person name="Abbott J."/>
            <person name="Argyridou E."/>
            <person name="Bellosta P."/>
            <person name="Betancourt A.J."/>
            <person name="Colinet H."/>
            <person name="Eric K."/>
            <person name="Glaser-Schmitt A."/>
            <person name="Grath S."/>
            <person name="Jelic M."/>
            <person name="Kankare M."/>
            <person name="Kozeretska I."/>
            <person name="Loeschcke V."/>
            <person name="Montchamp-Moreau C."/>
            <person name="Ometto L."/>
            <person name="Onder B.S."/>
            <person name="Orengo D.J."/>
            <person name="Parsch J."/>
            <person name="Pascual M."/>
            <person name="Patenkovic A."/>
            <person name="Puerma E."/>
            <person name="Ritchie M.G."/>
            <person name="Rota-Stabelli O."/>
            <person name="Schou M.F."/>
            <person name="Serga S.V."/>
            <person name="Stamenkovic-Radak M."/>
            <person name="Tanaskovic M."/>
            <person name="Veselinovic M.S."/>
            <person name="Vieira J."/>
            <person name="Vieira C.P."/>
            <person name="Kapun M."/>
            <person name="Flatt T."/>
            <person name="Gonzalez J."/>
            <person name="Staubach F."/>
            <person name="Obbard D.J."/>
        </authorList>
    </citation>
    <scope>NUCLEOTIDE SEQUENCE</scope>
    <source>
        <strain evidence="2">DrosEU28 Tomelloso 2015</strain>
    </source>
</reference>
<accession>A0A2H4T2V6</accession>
<dbReference type="RefSeq" id="YP_009553424.1">
    <property type="nucleotide sequence ID" value="NC_040789.1"/>
</dbReference>
<keyword evidence="1" id="KW-0812">Transmembrane</keyword>
<protein>
    <submittedName>
        <fullName evidence="2">GrBNV gp51-like protein</fullName>
    </submittedName>
</protein>
<feature type="transmembrane region" description="Helical" evidence="1">
    <location>
        <begin position="85"/>
        <end position="103"/>
    </location>
</feature>
<evidence type="ECO:0000256" key="1">
    <source>
        <dbReference type="SAM" id="Phobius"/>
    </source>
</evidence>
<keyword evidence="1" id="KW-0472">Membrane</keyword>
<organism evidence="2">
    <name type="scientific">Tomelloso virus</name>
    <dbReference type="NCBI Taxonomy" id="2053981"/>
    <lineage>
        <taxon>Viruses</taxon>
        <taxon>Viruses incertae sedis</taxon>
        <taxon>Naldaviricetes</taxon>
        <taxon>Lefavirales</taxon>
        <taxon>Nudiviridae</taxon>
        <taxon>Alphanudivirus</taxon>
        <taxon>Alphanudivirus alterdromelanogasteris</taxon>
    </lineage>
</organism>
<dbReference type="EMBL" id="KY457233">
    <property type="protein sequence ID" value="ATY70261.1"/>
    <property type="molecule type" value="Genomic_DNA"/>
</dbReference>
<dbReference type="GeneID" id="41701414"/>
<keyword evidence="1" id="KW-1133">Transmembrane helix</keyword>